<name>A0A7K5IC33_CROSL</name>
<dbReference type="SUPFAM" id="SSF54452">
    <property type="entry name" value="MHC antigen-recognition domain"/>
    <property type="match status" value="1"/>
</dbReference>
<keyword evidence="3" id="KW-0812">Transmembrane</keyword>
<gene>
    <name evidence="13" type="primary">Ha1f_1</name>
    <name evidence="13" type="ORF">CROSUL_R15355</name>
</gene>
<dbReference type="GO" id="GO:0009897">
    <property type="term" value="C:external side of plasma membrane"/>
    <property type="evidence" value="ECO:0007669"/>
    <property type="project" value="TreeGrafter"/>
</dbReference>
<evidence type="ECO:0000256" key="2">
    <source>
        <dbReference type="ARBA" id="ARBA00022451"/>
    </source>
</evidence>
<reference evidence="13 14" key="1">
    <citation type="submission" date="2019-09" db="EMBL/GenBank/DDBJ databases">
        <title>Bird 10,000 Genomes (B10K) Project - Family phase.</title>
        <authorList>
            <person name="Zhang G."/>
        </authorList>
    </citation>
    <scope>NUCLEOTIDE SEQUENCE [LARGE SCALE GENOMIC DNA]</scope>
    <source>
        <strain evidence="13">B10K-DU-003-44</strain>
        <tissue evidence="13">Muscle</tissue>
    </source>
</reference>
<evidence type="ECO:0000256" key="11">
    <source>
        <dbReference type="SAM" id="MobiDB-lite"/>
    </source>
</evidence>
<keyword evidence="9" id="KW-0325">Glycoprotein</keyword>
<dbReference type="InterPro" id="IPR011162">
    <property type="entry name" value="MHC_I/II-like_Ag-recog"/>
</dbReference>
<accession>A0A7K5IC33</accession>
<organism evidence="13 14">
    <name type="scientific">Crotophaga sulcirostris</name>
    <name type="common">Groove-billed ani</name>
    <dbReference type="NCBI Taxonomy" id="33598"/>
    <lineage>
        <taxon>Eukaryota</taxon>
        <taxon>Metazoa</taxon>
        <taxon>Chordata</taxon>
        <taxon>Craniata</taxon>
        <taxon>Vertebrata</taxon>
        <taxon>Euteleostomi</taxon>
        <taxon>Archelosauria</taxon>
        <taxon>Archosauria</taxon>
        <taxon>Dinosauria</taxon>
        <taxon>Saurischia</taxon>
        <taxon>Theropoda</taxon>
        <taxon>Coelurosauria</taxon>
        <taxon>Aves</taxon>
        <taxon>Neognathae</taxon>
        <taxon>Neoaves</taxon>
        <taxon>Otidimorphae</taxon>
        <taxon>Cuculiformes</taxon>
        <taxon>Crotophagidae</taxon>
        <taxon>Crotophaga</taxon>
    </lineage>
</organism>
<evidence type="ECO:0000313" key="13">
    <source>
        <dbReference type="EMBL" id="NWS79125.1"/>
    </source>
</evidence>
<keyword evidence="4" id="KW-0732">Signal</keyword>
<evidence type="ECO:0000256" key="8">
    <source>
        <dbReference type="ARBA" id="ARBA00023157"/>
    </source>
</evidence>
<evidence type="ECO:0000256" key="4">
    <source>
        <dbReference type="ARBA" id="ARBA00022729"/>
    </source>
</evidence>
<comment type="similarity">
    <text evidence="10">Belongs to the MHC class I family.</text>
</comment>
<dbReference type="PRINTS" id="PR01638">
    <property type="entry name" value="MHCCLASSI"/>
</dbReference>
<evidence type="ECO:0000256" key="1">
    <source>
        <dbReference type="ARBA" id="ARBA00004479"/>
    </source>
</evidence>
<dbReference type="InterPro" id="IPR001039">
    <property type="entry name" value="MHC_I_a_a1/a2"/>
</dbReference>
<keyword evidence="6" id="KW-1133">Transmembrane helix</keyword>
<dbReference type="PANTHER" id="PTHR16675:SF242">
    <property type="entry name" value="MAJOR HISTOCOMPATIBILITY COMPLEX CLASS I-RELATED GENE PROTEIN"/>
    <property type="match status" value="1"/>
</dbReference>
<dbReference type="InterPro" id="IPR011161">
    <property type="entry name" value="MHC_I-like_Ag-recog"/>
</dbReference>
<protein>
    <submittedName>
        <fullName evidence="13">HA1F protein</fullName>
    </submittedName>
</protein>
<dbReference type="GO" id="GO:0006955">
    <property type="term" value="P:immune response"/>
    <property type="evidence" value="ECO:0007669"/>
    <property type="project" value="TreeGrafter"/>
</dbReference>
<comment type="caution">
    <text evidence="13">The sequence shown here is derived from an EMBL/GenBank/DDBJ whole genome shotgun (WGS) entry which is preliminary data.</text>
</comment>
<keyword evidence="7" id="KW-0472">Membrane</keyword>
<comment type="subcellular location">
    <subcellularLocation>
        <location evidence="1">Membrane</location>
        <topology evidence="1">Single-pass type I membrane protein</topology>
    </subcellularLocation>
</comment>
<proteinExistence type="inferred from homology"/>
<dbReference type="EMBL" id="VYZB01002327">
    <property type="protein sequence ID" value="NWS79125.1"/>
    <property type="molecule type" value="Genomic_DNA"/>
</dbReference>
<evidence type="ECO:0000256" key="10">
    <source>
        <dbReference type="RuleBase" id="RU004439"/>
    </source>
</evidence>
<feature type="region of interest" description="Disordered" evidence="11">
    <location>
        <begin position="1"/>
        <end position="27"/>
    </location>
</feature>
<evidence type="ECO:0000256" key="9">
    <source>
        <dbReference type="ARBA" id="ARBA00023180"/>
    </source>
</evidence>
<dbReference type="InterPro" id="IPR050208">
    <property type="entry name" value="MHC_class-I_related"/>
</dbReference>
<dbReference type="PANTHER" id="PTHR16675">
    <property type="entry name" value="MHC CLASS I-RELATED"/>
    <property type="match status" value="1"/>
</dbReference>
<feature type="domain" description="MHC class I-like antigen recognition-like" evidence="12">
    <location>
        <begin position="39"/>
        <end position="77"/>
    </location>
</feature>
<evidence type="ECO:0000256" key="3">
    <source>
        <dbReference type="ARBA" id="ARBA00022692"/>
    </source>
</evidence>
<dbReference type="AlphaFoldDB" id="A0A7K5IC33"/>
<evidence type="ECO:0000256" key="6">
    <source>
        <dbReference type="ARBA" id="ARBA00022989"/>
    </source>
</evidence>
<dbReference type="InterPro" id="IPR037055">
    <property type="entry name" value="MHC_I-like_Ag-recog_sf"/>
</dbReference>
<dbReference type="Gene3D" id="3.30.500.10">
    <property type="entry name" value="MHC class I-like antigen recognition-like"/>
    <property type="match status" value="1"/>
</dbReference>
<keyword evidence="5" id="KW-0391">Immunity</keyword>
<dbReference type="GO" id="GO:0002474">
    <property type="term" value="P:antigen processing and presentation of peptide antigen via MHC class I"/>
    <property type="evidence" value="ECO:0007669"/>
    <property type="project" value="UniProtKB-KW"/>
</dbReference>
<dbReference type="GO" id="GO:0005615">
    <property type="term" value="C:extracellular space"/>
    <property type="evidence" value="ECO:0007669"/>
    <property type="project" value="TreeGrafter"/>
</dbReference>
<evidence type="ECO:0000313" key="14">
    <source>
        <dbReference type="Proteomes" id="UP000549499"/>
    </source>
</evidence>
<keyword evidence="2" id="KW-0490">MHC I</keyword>
<keyword evidence="8" id="KW-1015">Disulfide bond</keyword>
<keyword evidence="14" id="KW-1185">Reference proteome</keyword>
<dbReference type="Proteomes" id="UP000549499">
    <property type="component" value="Unassembled WGS sequence"/>
</dbReference>
<dbReference type="Pfam" id="PF00129">
    <property type="entry name" value="MHC_I"/>
    <property type="match status" value="1"/>
</dbReference>
<dbReference type="GO" id="GO:0042612">
    <property type="term" value="C:MHC class I protein complex"/>
    <property type="evidence" value="ECO:0007669"/>
    <property type="project" value="UniProtKB-KW"/>
</dbReference>
<feature type="non-terminal residue" evidence="13">
    <location>
        <position position="1"/>
    </location>
</feature>
<feature type="compositionally biased region" description="Polar residues" evidence="11">
    <location>
        <begin position="1"/>
        <end position="14"/>
    </location>
</feature>
<feature type="non-terminal residue" evidence="13">
    <location>
        <position position="79"/>
    </location>
</feature>
<dbReference type="OrthoDB" id="8936120at2759"/>
<sequence length="79" mass="8370">VLGTSCAGTPSSRRTVPGGPCPTEGPGLEHPHLCGRVLGVHTIQLMYGCDLLEDGTTKGYRQDAYDGKDFISFDLATMT</sequence>
<evidence type="ECO:0000256" key="7">
    <source>
        <dbReference type="ARBA" id="ARBA00023136"/>
    </source>
</evidence>
<evidence type="ECO:0000259" key="12">
    <source>
        <dbReference type="Pfam" id="PF00129"/>
    </source>
</evidence>
<evidence type="ECO:0000256" key="5">
    <source>
        <dbReference type="ARBA" id="ARBA00022859"/>
    </source>
</evidence>